<evidence type="ECO:0000313" key="2">
    <source>
        <dbReference type="EMBL" id="KAK9700455.1"/>
    </source>
</evidence>
<feature type="compositionally biased region" description="Polar residues" evidence="1">
    <location>
        <begin position="78"/>
        <end position="89"/>
    </location>
</feature>
<dbReference type="AlphaFoldDB" id="A0AAW1JBS7"/>
<keyword evidence="3" id="KW-1185">Reference proteome</keyword>
<gene>
    <name evidence="2" type="ORF">QE152_g31221</name>
</gene>
<evidence type="ECO:0000256" key="1">
    <source>
        <dbReference type="SAM" id="MobiDB-lite"/>
    </source>
</evidence>
<proteinExistence type="predicted"/>
<reference evidence="2 3" key="1">
    <citation type="journal article" date="2024" name="BMC Genomics">
        <title>De novo assembly and annotation of Popillia japonica's genome with initial clues to its potential as an invasive pest.</title>
        <authorList>
            <person name="Cucini C."/>
            <person name="Boschi S."/>
            <person name="Funari R."/>
            <person name="Cardaioli E."/>
            <person name="Iannotti N."/>
            <person name="Marturano G."/>
            <person name="Paoli F."/>
            <person name="Bruttini M."/>
            <person name="Carapelli A."/>
            <person name="Frati F."/>
            <person name="Nardi F."/>
        </authorList>
    </citation>
    <scope>NUCLEOTIDE SEQUENCE [LARGE SCALE GENOMIC DNA]</scope>
    <source>
        <strain evidence="2">DMR45628</strain>
    </source>
</reference>
<accession>A0AAW1JBS7</accession>
<dbReference type="EMBL" id="JASPKY010000437">
    <property type="protein sequence ID" value="KAK9700455.1"/>
    <property type="molecule type" value="Genomic_DNA"/>
</dbReference>
<feature type="region of interest" description="Disordered" evidence="1">
    <location>
        <begin position="61"/>
        <end position="89"/>
    </location>
</feature>
<feature type="compositionally biased region" description="Basic and acidic residues" evidence="1">
    <location>
        <begin position="66"/>
        <end position="76"/>
    </location>
</feature>
<feature type="compositionally biased region" description="Basic and acidic residues" evidence="1">
    <location>
        <begin position="1"/>
        <end position="15"/>
    </location>
</feature>
<feature type="region of interest" description="Disordered" evidence="1">
    <location>
        <begin position="1"/>
        <end position="27"/>
    </location>
</feature>
<name>A0AAW1JBS7_POPJA</name>
<dbReference type="Proteomes" id="UP001458880">
    <property type="component" value="Unassembled WGS sequence"/>
</dbReference>
<sequence>MLLEGLRDNDVKIDENPPGGRRIMQPKGYTDTQDLRTYLLPSNLLPLIRSACQLLWRRRGSKRKVRDVSTKSKEKGATQFSLSSVEVVE</sequence>
<comment type="caution">
    <text evidence="2">The sequence shown here is derived from an EMBL/GenBank/DDBJ whole genome shotgun (WGS) entry which is preliminary data.</text>
</comment>
<organism evidence="2 3">
    <name type="scientific">Popillia japonica</name>
    <name type="common">Japanese beetle</name>
    <dbReference type="NCBI Taxonomy" id="7064"/>
    <lineage>
        <taxon>Eukaryota</taxon>
        <taxon>Metazoa</taxon>
        <taxon>Ecdysozoa</taxon>
        <taxon>Arthropoda</taxon>
        <taxon>Hexapoda</taxon>
        <taxon>Insecta</taxon>
        <taxon>Pterygota</taxon>
        <taxon>Neoptera</taxon>
        <taxon>Endopterygota</taxon>
        <taxon>Coleoptera</taxon>
        <taxon>Polyphaga</taxon>
        <taxon>Scarabaeiformia</taxon>
        <taxon>Scarabaeidae</taxon>
        <taxon>Rutelinae</taxon>
        <taxon>Popillia</taxon>
    </lineage>
</organism>
<evidence type="ECO:0000313" key="3">
    <source>
        <dbReference type="Proteomes" id="UP001458880"/>
    </source>
</evidence>
<protein>
    <submittedName>
        <fullName evidence="2">Uncharacterized protein</fullName>
    </submittedName>
</protein>